<organism evidence="3 4">
    <name type="scientific">Comamonas thiooxydans</name>
    <dbReference type="NCBI Taxonomy" id="363952"/>
    <lineage>
        <taxon>Bacteria</taxon>
        <taxon>Pseudomonadati</taxon>
        <taxon>Pseudomonadota</taxon>
        <taxon>Betaproteobacteria</taxon>
        <taxon>Burkholderiales</taxon>
        <taxon>Comamonadaceae</taxon>
        <taxon>Comamonas</taxon>
    </lineage>
</organism>
<proteinExistence type="predicted"/>
<evidence type="ECO:0000259" key="2">
    <source>
        <dbReference type="Pfam" id="PF13392"/>
    </source>
</evidence>
<dbReference type="InterPro" id="IPR010902">
    <property type="entry name" value="NUMOD4"/>
</dbReference>
<dbReference type="GO" id="GO:0016788">
    <property type="term" value="F:hydrolase activity, acting on ester bonds"/>
    <property type="evidence" value="ECO:0007669"/>
    <property type="project" value="InterPro"/>
</dbReference>
<keyword evidence="3" id="KW-0540">Nuclease</keyword>
<sequence length="180" mass="20249">MEVWKPVMDWSDFYEASSLGRIRNVQARRGTHAGKILKGRPSKDGYLKVVLQHDGYKKSVFVHRVVHEAFLGAIDPDQEIDHLDFNRANNALSNLEAVSRQVNIDRSFKKGRDMARGSRQGRSVFTEEQVASILWRVAQGEKQKDLAAEFNVTPTAINCMVKGKTWRHVSPQSTGKVGAS</sequence>
<dbReference type="Gene3D" id="3.90.75.20">
    <property type="match status" value="1"/>
</dbReference>
<comment type="caution">
    <text evidence="3">The sequence shown here is derived from an EMBL/GenBank/DDBJ whole genome shotgun (WGS) entry which is preliminary data.</text>
</comment>
<evidence type="ECO:0000313" key="3">
    <source>
        <dbReference type="EMBL" id="MDH1334140.1"/>
    </source>
</evidence>
<dbReference type="Proteomes" id="UP001161065">
    <property type="component" value="Unassembled WGS sequence"/>
</dbReference>
<dbReference type="Pfam" id="PF07463">
    <property type="entry name" value="NUMOD4"/>
    <property type="match status" value="1"/>
</dbReference>
<accession>A0AA42TTD8</accession>
<dbReference type="Pfam" id="PF13392">
    <property type="entry name" value="HNH_3"/>
    <property type="match status" value="1"/>
</dbReference>
<keyword evidence="3" id="KW-0378">Hydrolase</keyword>
<name>A0AA42TTD8_9BURK</name>
<dbReference type="RefSeq" id="WP_280007863.1">
    <property type="nucleotide sequence ID" value="NZ_JAOCEK010000004.1"/>
</dbReference>
<protein>
    <submittedName>
        <fullName evidence="3">HNH endonuclease</fullName>
    </submittedName>
</protein>
<dbReference type="EMBL" id="JAOCEK010000004">
    <property type="protein sequence ID" value="MDH1334140.1"/>
    <property type="molecule type" value="Genomic_DNA"/>
</dbReference>
<gene>
    <name evidence="3" type="ORF">N5D63_08285</name>
</gene>
<feature type="domain" description="NUMOD4" evidence="1">
    <location>
        <begin position="2"/>
        <end position="51"/>
    </location>
</feature>
<dbReference type="InterPro" id="IPR044925">
    <property type="entry name" value="His-Me_finger_sf"/>
</dbReference>
<evidence type="ECO:0000313" key="4">
    <source>
        <dbReference type="Proteomes" id="UP001161065"/>
    </source>
</evidence>
<evidence type="ECO:0000259" key="1">
    <source>
        <dbReference type="Pfam" id="PF07463"/>
    </source>
</evidence>
<dbReference type="AlphaFoldDB" id="A0AA42TTD8"/>
<dbReference type="SUPFAM" id="SSF54060">
    <property type="entry name" value="His-Me finger endonucleases"/>
    <property type="match status" value="1"/>
</dbReference>
<keyword evidence="3" id="KW-0255">Endonuclease</keyword>
<dbReference type="InterPro" id="IPR003615">
    <property type="entry name" value="HNH_nuc"/>
</dbReference>
<reference evidence="3" key="1">
    <citation type="submission" date="2022-09" db="EMBL/GenBank/DDBJ databases">
        <title>Intensive care unit water sources are persistently colonized with multi-drug resistant bacteria and are the site of extensive horizontal gene transfer of antibiotic resistance genes.</title>
        <authorList>
            <person name="Diorio-Toth L."/>
        </authorList>
    </citation>
    <scope>NUCLEOTIDE SEQUENCE</scope>
    <source>
        <strain evidence="3">GD03832</strain>
    </source>
</reference>
<dbReference type="GO" id="GO:0004519">
    <property type="term" value="F:endonuclease activity"/>
    <property type="evidence" value="ECO:0007669"/>
    <property type="project" value="UniProtKB-KW"/>
</dbReference>
<feature type="domain" description="HNH nuclease" evidence="2">
    <location>
        <begin position="61"/>
        <end position="103"/>
    </location>
</feature>